<reference evidence="3" key="1">
    <citation type="submission" date="2020-12" db="EMBL/GenBank/DDBJ databases">
        <title>M. sibirica DSM 26468T genome.</title>
        <authorList>
            <person name="Thieme N."/>
            <person name="Rettenmaier R."/>
            <person name="Zverlov V."/>
            <person name="Liebl W."/>
        </authorList>
    </citation>
    <scope>NUCLEOTIDE SEQUENCE</scope>
    <source>
        <strain evidence="3">DSM 26468</strain>
    </source>
</reference>
<gene>
    <name evidence="3" type="ORF">I5677_11705</name>
</gene>
<dbReference type="Pfam" id="PF02645">
    <property type="entry name" value="DegV"/>
    <property type="match status" value="1"/>
</dbReference>
<evidence type="ECO:0000256" key="1">
    <source>
        <dbReference type="ARBA" id="ARBA00003238"/>
    </source>
</evidence>
<dbReference type="NCBIfam" id="TIGR00762">
    <property type="entry name" value="DegV"/>
    <property type="match status" value="1"/>
</dbReference>
<name>A0A8J7KWN7_9FIRM</name>
<accession>A0A8J7KWN7</accession>
<evidence type="ECO:0000313" key="3">
    <source>
        <dbReference type="EMBL" id="MBH1941560.1"/>
    </source>
</evidence>
<dbReference type="GO" id="GO:0008289">
    <property type="term" value="F:lipid binding"/>
    <property type="evidence" value="ECO:0007669"/>
    <property type="project" value="UniProtKB-KW"/>
</dbReference>
<dbReference type="SUPFAM" id="SSF82549">
    <property type="entry name" value="DAK1/DegV-like"/>
    <property type="match status" value="1"/>
</dbReference>
<dbReference type="PROSITE" id="PS51482">
    <property type="entry name" value="DEGV"/>
    <property type="match status" value="1"/>
</dbReference>
<dbReference type="EMBL" id="JAEAGR010000012">
    <property type="protein sequence ID" value="MBH1941560.1"/>
    <property type="molecule type" value="Genomic_DNA"/>
</dbReference>
<dbReference type="Gene3D" id="3.30.1180.10">
    <property type="match status" value="1"/>
</dbReference>
<proteinExistence type="predicted"/>
<dbReference type="InterPro" id="IPR003797">
    <property type="entry name" value="DegV"/>
</dbReference>
<dbReference type="PANTHER" id="PTHR33434:SF3">
    <property type="entry name" value="DEGV DOMAIN-CONTAINING PROTEIN YITS"/>
    <property type="match status" value="1"/>
</dbReference>
<dbReference type="Gene3D" id="3.40.50.10440">
    <property type="entry name" value="Dihydroxyacetone kinase, domain 1"/>
    <property type="match status" value="1"/>
</dbReference>
<dbReference type="Gene3D" id="2.20.28.50">
    <property type="entry name" value="degv family protein"/>
    <property type="match status" value="1"/>
</dbReference>
<dbReference type="InterPro" id="IPR050270">
    <property type="entry name" value="DegV_domain_contain"/>
</dbReference>
<keyword evidence="2" id="KW-0446">Lipid-binding</keyword>
<dbReference type="AlphaFoldDB" id="A0A8J7KWN7"/>
<comment type="caution">
    <text evidence="3">The sequence shown here is derived from an EMBL/GenBank/DDBJ whole genome shotgun (WGS) entry which is preliminary data.</text>
</comment>
<dbReference type="PANTHER" id="PTHR33434">
    <property type="entry name" value="DEGV DOMAIN-CONTAINING PROTEIN DR_1986-RELATED"/>
    <property type="match status" value="1"/>
</dbReference>
<dbReference type="RefSeq" id="WP_197661806.1">
    <property type="nucleotide sequence ID" value="NZ_JAEAGR010000012.1"/>
</dbReference>
<dbReference type="Proteomes" id="UP000623269">
    <property type="component" value="Unassembled WGS sequence"/>
</dbReference>
<protein>
    <submittedName>
        <fullName evidence="3">DegV family protein</fullName>
    </submittedName>
</protein>
<keyword evidence="4" id="KW-1185">Reference proteome</keyword>
<evidence type="ECO:0000313" key="4">
    <source>
        <dbReference type="Proteomes" id="UP000623269"/>
    </source>
</evidence>
<sequence>MALRIITDSASDTPKWVIEKYNLHVIPTPVVIDEKDYFDGSTIFPEEFYDILRSGKDIKTYHINSQMFYDNFLPYAKAKDEVIYICFSTGIAGTYNAANIAKTELLEEYPDFDLTIIDSKCASLGFGLATYYALMMQKNGASKQEIIDGIHWHCEHMEHIFTVNTLEYLLKGGRLSKTSAIAGSLLDIKPIIQVNDVGALESIEKVRGRQKSLKRLIEIVGERGKNLEKQTIGIAHGDDAKTMEIMKEQLSNTYGCRSYLDNYVGCAIGAHTGPGIIGMIFMNETSPYEKYLTD</sequence>
<dbReference type="InterPro" id="IPR043168">
    <property type="entry name" value="DegV_C"/>
</dbReference>
<comment type="function">
    <text evidence="1">May bind long-chain fatty acids, such as palmitate, and may play a role in lipid transport or fatty acid metabolism.</text>
</comment>
<organism evidence="3 4">
    <name type="scientific">Mobilitalea sibirica</name>
    <dbReference type="NCBI Taxonomy" id="1462919"/>
    <lineage>
        <taxon>Bacteria</taxon>
        <taxon>Bacillati</taxon>
        <taxon>Bacillota</taxon>
        <taxon>Clostridia</taxon>
        <taxon>Lachnospirales</taxon>
        <taxon>Lachnospiraceae</taxon>
        <taxon>Mobilitalea</taxon>
    </lineage>
</organism>
<evidence type="ECO:0000256" key="2">
    <source>
        <dbReference type="ARBA" id="ARBA00023121"/>
    </source>
</evidence>